<dbReference type="SUPFAM" id="SSF46689">
    <property type="entry name" value="Homeodomain-like"/>
    <property type="match status" value="1"/>
</dbReference>
<dbReference type="SMART" id="SM00717">
    <property type="entry name" value="SANT"/>
    <property type="match status" value="2"/>
</dbReference>
<organism evidence="7 8">
    <name type="scientific">Punica granatum</name>
    <name type="common">Pomegranate</name>
    <dbReference type="NCBI Taxonomy" id="22663"/>
    <lineage>
        <taxon>Eukaryota</taxon>
        <taxon>Viridiplantae</taxon>
        <taxon>Streptophyta</taxon>
        <taxon>Embryophyta</taxon>
        <taxon>Tracheophyta</taxon>
        <taxon>Spermatophyta</taxon>
        <taxon>Magnoliopsida</taxon>
        <taxon>eudicotyledons</taxon>
        <taxon>Gunneridae</taxon>
        <taxon>Pentapetalae</taxon>
        <taxon>rosids</taxon>
        <taxon>malvids</taxon>
        <taxon>Myrtales</taxon>
        <taxon>Lythraceae</taxon>
        <taxon>Punica</taxon>
    </lineage>
</organism>
<reference evidence="7 8" key="1">
    <citation type="submission" date="2017-11" db="EMBL/GenBank/DDBJ databases">
        <title>De-novo sequencing of pomegranate (Punica granatum L.) genome.</title>
        <authorList>
            <person name="Akparov Z."/>
            <person name="Amiraslanov A."/>
            <person name="Hajiyeva S."/>
            <person name="Abbasov M."/>
            <person name="Kaur K."/>
            <person name="Hamwieh A."/>
            <person name="Solovyev V."/>
            <person name="Salamov A."/>
            <person name="Braich B."/>
            <person name="Kosarev P."/>
            <person name="Mahmoud A."/>
            <person name="Hajiyev E."/>
            <person name="Babayeva S."/>
            <person name="Izzatullayeva V."/>
            <person name="Mammadov A."/>
            <person name="Mammadov A."/>
            <person name="Sharifova S."/>
            <person name="Ojaghi J."/>
            <person name="Eynullazada K."/>
            <person name="Bayramov B."/>
            <person name="Abdulazimova A."/>
            <person name="Shahmuradov I."/>
        </authorList>
    </citation>
    <scope>NUCLEOTIDE SEQUENCE [LARGE SCALE GENOMIC DNA]</scope>
    <source>
        <strain evidence="8">cv. AG2017</strain>
        <tissue evidence="7">Leaf</tissue>
    </source>
</reference>
<dbReference type="FunFam" id="1.10.10.60:FF:000381">
    <property type="entry name" value="Transcription factor MYB119"/>
    <property type="match status" value="1"/>
</dbReference>
<dbReference type="EMBL" id="PGOL01004260">
    <property type="protein sequence ID" value="PKI37905.1"/>
    <property type="molecule type" value="Genomic_DNA"/>
</dbReference>
<dbReference type="GO" id="GO:0000981">
    <property type="term" value="F:DNA-binding transcription factor activity, RNA polymerase II-specific"/>
    <property type="evidence" value="ECO:0007669"/>
    <property type="project" value="TreeGrafter"/>
</dbReference>
<evidence type="ECO:0000313" key="7">
    <source>
        <dbReference type="EMBL" id="PKI37905.1"/>
    </source>
</evidence>
<evidence type="ECO:0000256" key="4">
    <source>
        <dbReference type="ARBA" id="ARBA00023125"/>
    </source>
</evidence>
<dbReference type="InterPro" id="IPR050560">
    <property type="entry name" value="MYB_TF"/>
</dbReference>
<dbReference type="Gene3D" id="1.10.10.60">
    <property type="entry name" value="Homeodomain-like"/>
    <property type="match status" value="2"/>
</dbReference>
<keyword evidence="5" id="KW-0804">Transcription</keyword>
<dbReference type="InterPro" id="IPR017930">
    <property type="entry name" value="Myb_dom"/>
</dbReference>
<evidence type="ECO:0000313" key="8">
    <source>
        <dbReference type="Proteomes" id="UP000233551"/>
    </source>
</evidence>
<dbReference type="PANTHER" id="PTHR45614">
    <property type="entry name" value="MYB PROTEIN-RELATED"/>
    <property type="match status" value="1"/>
</dbReference>
<proteinExistence type="predicted"/>
<evidence type="ECO:0000256" key="3">
    <source>
        <dbReference type="ARBA" id="ARBA00023015"/>
    </source>
</evidence>
<dbReference type="AlphaFoldDB" id="A0A2I0I1Q9"/>
<protein>
    <submittedName>
        <fullName evidence="7">Uncharacterized protein</fullName>
    </submittedName>
</protein>
<evidence type="ECO:0000256" key="2">
    <source>
        <dbReference type="ARBA" id="ARBA00022737"/>
    </source>
</evidence>
<keyword evidence="6" id="KW-0539">Nucleus</keyword>
<dbReference type="GO" id="GO:0005634">
    <property type="term" value="C:nucleus"/>
    <property type="evidence" value="ECO:0007669"/>
    <property type="project" value="UniProtKB-SubCell"/>
</dbReference>
<keyword evidence="8" id="KW-1185">Reference proteome</keyword>
<keyword evidence="2" id="KW-0677">Repeat</keyword>
<gene>
    <name evidence="7" type="ORF">CRG98_041680</name>
</gene>
<dbReference type="STRING" id="22663.A0A2I0I1Q9"/>
<comment type="subcellular location">
    <subcellularLocation>
        <location evidence="1">Nucleus</location>
    </subcellularLocation>
</comment>
<dbReference type="OrthoDB" id="2143914at2759"/>
<dbReference type="PANTHER" id="PTHR45614:SF285">
    <property type="entry name" value="TRANSCRIPTION FACTOR MYB98"/>
    <property type="match status" value="1"/>
</dbReference>
<dbReference type="PROSITE" id="PS50090">
    <property type="entry name" value="MYB_LIKE"/>
    <property type="match status" value="2"/>
</dbReference>
<dbReference type="GeneID" id="116213552"/>
<comment type="caution">
    <text evidence="7">The sequence shown here is derived from an EMBL/GenBank/DDBJ whole genome shotgun (WGS) entry which is preliminary data.</text>
</comment>
<evidence type="ECO:0000256" key="1">
    <source>
        <dbReference type="ARBA" id="ARBA00004123"/>
    </source>
</evidence>
<keyword evidence="4" id="KW-0238">DNA-binding</keyword>
<dbReference type="Pfam" id="PF13921">
    <property type="entry name" value="Myb_DNA-bind_6"/>
    <property type="match status" value="1"/>
</dbReference>
<name>A0A2I0I1Q9_PUNGR</name>
<evidence type="ECO:0000256" key="6">
    <source>
        <dbReference type="ARBA" id="ARBA00023242"/>
    </source>
</evidence>
<dbReference type="GO" id="GO:0000978">
    <property type="term" value="F:RNA polymerase II cis-regulatory region sequence-specific DNA binding"/>
    <property type="evidence" value="ECO:0007669"/>
    <property type="project" value="TreeGrafter"/>
</dbReference>
<keyword evidence="3" id="KW-0805">Transcription regulation</keyword>
<dbReference type="CDD" id="cd00167">
    <property type="entry name" value="SANT"/>
    <property type="match status" value="2"/>
</dbReference>
<dbReference type="PROSITE" id="PS51294">
    <property type="entry name" value="HTH_MYB"/>
    <property type="match status" value="2"/>
</dbReference>
<dbReference type="InterPro" id="IPR009057">
    <property type="entry name" value="Homeodomain-like_sf"/>
</dbReference>
<accession>A0A2I0I1Q9</accession>
<evidence type="ECO:0000256" key="5">
    <source>
        <dbReference type="ARBA" id="ARBA00023163"/>
    </source>
</evidence>
<dbReference type="Proteomes" id="UP000233551">
    <property type="component" value="Unassembled WGS sequence"/>
</dbReference>
<sequence>MEHSSKLVENLTSSQSLLLSDHFDHYQKSQSKIVETRSGTMHEFHGLDQLQVANISSPVPPFRAMQNPLLPEIPPENYGFNGTTIDLDFYENKPYVDTYGGGHGQVMDNFQGGGYLGNFTERTGSCMAGQYFNCQLDVKPMSFVAPDEISCISAENGYSYQNQYGTSKARALASSTARRACKSRTKSHVVKGQWTIEEDRLLVRLVEQFGVRKWSHIAQMLPGRIGKQCRERWHNHLRPDIKKDIWTEEEDMILIQAHTEIGNKWAEIAKRLPGRTENSIKNHWNATKRRQYSKRKCRTKHPRGTLLQDYIKSLNLADPRKPTTSAGGASSAKTSQKEESSVHDRLVPNYEFDEMPIPDMAFDEDKLFQFDSFLGMDTTSENDEMEVEKMVDDMVNVVTEEEQEEEEEEEEGTKKEVDLLEMIYQVKKQ</sequence>
<dbReference type="FunFam" id="1.10.10.60:FF:000010">
    <property type="entry name" value="Transcriptional activator Myb isoform A"/>
    <property type="match status" value="1"/>
</dbReference>
<dbReference type="InterPro" id="IPR001005">
    <property type="entry name" value="SANT/Myb"/>
</dbReference>